<evidence type="ECO:0000313" key="1">
    <source>
        <dbReference type="EMBL" id="GER84569.1"/>
    </source>
</evidence>
<dbReference type="AlphaFoldDB" id="A0A5J4KD50"/>
<sequence length="70" mass="7028">MLAIAGHCVRIRSTDAAIGSMLSAASQRGKSRPSAVVKLAAEAKPAQDRVSALAAGGALSLSHSIRGCNL</sequence>
<reference evidence="1 2" key="1">
    <citation type="journal article" date="2019" name="Int. J. Syst. Evol. Microbiol.">
        <title>Thermogemmatispora aurantia sp. nov. and Thermogemmatispora argillosa sp. nov., within the class Ktedonobacteria, and emended description of the genus Thermogemmatispora.</title>
        <authorList>
            <person name="Zheng Y."/>
            <person name="Wang C.M."/>
            <person name="Sakai Y."/>
            <person name="Abe K."/>
            <person name="Yokota A."/>
            <person name="Yabe S."/>
        </authorList>
    </citation>
    <scope>NUCLEOTIDE SEQUENCE [LARGE SCALE GENOMIC DNA]</scope>
    <source>
        <strain evidence="1 2">A1-2</strain>
    </source>
</reference>
<dbReference type="EMBL" id="BKZV01000005">
    <property type="protein sequence ID" value="GER84569.1"/>
    <property type="molecule type" value="Genomic_DNA"/>
</dbReference>
<comment type="caution">
    <text evidence="1">The sequence shown here is derived from an EMBL/GenBank/DDBJ whole genome shotgun (WGS) entry which is preliminary data.</text>
</comment>
<proteinExistence type="predicted"/>
<keyword evidence="2" id="KW-1185">Reference proteome</keyword>
<gene>
    <name evidence="1" type="ORF">KTAU_32050</name>
</gene>
<dbReference type="Proteomes" id="UP000334820">
    <property type="component" value="Unassembled WGS sequence"/>
</dbReference>
<protein>
    <submittedName>
        <fullName evidence="1">Uncharacterized protein</fullName>
    </submittedName>
</protein>
<accession>A0A5J4KD50</accession>
<name>A0A5J4KD50_9CHLR</name>
<organism evidence="1 2">
    <name type="scientific">Thermogemmatispora aurantia</name>
    <dbReference type="NCBI Taxonomy" id="2045279"/>
    <lineage>
        <taxon>Bacteria</taxon>
        <taxon>Bacillati</taxon>
        <taxon>Chloroflexota</taxon>
        <taxon>Ktedonobacteria</taxon>
        <taxon>Thermogemmatisporales</taxon>
        <taxon>Thermogemmatisporaceae</taxon>
        <taxon>Thermogemmatispora</taxon>
    </lineage>
</organism>
<evidence type="ECO:0000313" key="2">
    <source>
        <dbReference type="Proteomes" id="UP000334820"/>
    </source>
</evidence>